<reference evidence="1 2" key="1">
    <citation type="submission" date="2020-08" db="EMBL/GenBank/DDBJ databases">
        <title>Genomic Encyclopedia of Type Strains, Phase IV (KMG-IV): sequencing the most valuable type-strain genomes for metagenomic binning, comparative biology and taxonomic classification.</title>
        <authorList>
            <person name="Goeker M."/>
        </authorList>
    </citation>
    <scope>NUCLEOTIDE SEQUENCE [LARGE SCALE GENOMIC DNA]</scope>
    <source>
        <strain evidence="1 2">DSM 22975</strain>
    </source>
</reference>
<dbReference type="Pfam" id="PF05728">
    <property type="entry name" value="UPF0227"/>
    <property type="match status" value="1"/>
</dbReference>
<accession>A0A841G5X6</accession>
<evidence type="ECO:0000313" key="2">
    <source>
        <dbReference type="Proteomes" id="UP000585721"/>
    </source>
</evidence>
<dbReference type="RefSeq" id="WP_188025337.1">
    <property type="nucleotide sequence ID" value="NZ_JACHGR010000001.1"/>
</dbReference>
<dbReference type="EMBL" id="JACHGR010000001">
    <property type="protein sequence ID" value="MBB6054544.1"/>
    <property type="molecule type" value="Genomic_DNA"/>
</dbReference>
<dbReference type="Proteomes" id="UP000585721">
    <property type="component" value="Unassembled WGS sequence"/>
</dbReference>
<proteinExistence type="predicted"/>
<dbReference type="InterPro" id="IPR008886">
    <property type="entry name" value="UPF0227/Esterase_YqiA"/>
</dbReference>
<dbReference type="InterPro" id="IPR029058">
    <property type="entry name" value="AB_hydrolase_fold"/>
</dbReference>
<name>A0A841G5X6_9GAMM</name>
<evidence type="ECO:0008006" key="3">
    <source>
        <dbReference type="Google" id="ProtNLM"/>
    </source>
</evidence>
<dbReference type="SUPFAM" id="SSF53474">
    <property type="entry name" value="alpha/beta-Hydrolases"/>
    <property type="match status" value="1"/>
</dbReference>
<dbReference type="PANTHER" id="PTHR35602">
    <property type="entry name" value="ESTERASE YQIA-RELATED"/>
    <property type="match status" value="1"/>
</dbReference>
<comment type="caution">
    <text evidence="1">The sequence shown here is derived from an EMBL/GenBank/DDBJ whole genome shotgun (WGS) entry which is preliminary data.</text>
</comment>
<organism evidence="1 2">
    <name type="scientific">Tolumonas osonensis</name>
    <dbReference type="NCBI Taxonomy" id="675874"/>
    <lineage>
        <taxon>Bacteria</taxon>
        <taxon>Pseudomonadati</taxon>
        <taxon>Pseudomonadota</taxon>
        <taxon>Gammaproteobacteria</taxon>
        <taxon>Aeromonadales</taxon>
        <taxon>Aeromonadaceae</taxon>
        <taxon>Tolumonas</taxon>
    </lineage>
</organism>
<evidence type="ECO:0000313" key="1">
    <source>
        <dbReference type="EMBL" id="MBB6054544.1"/>
    </source>
</evidence>
<dbReference type="PANTHER" id="PTHR35602:SF3">
    <property type="entry name" value="ESTERASE YQIA"/>
    <property type="match status" value="1"/>
</dbReference>
<gene>
    <name evidence="1" type="ORF">HNR75_000409</name>
</gene>
<keyword evidence="2" id="KW-1185">Reference proteome</keyword>
<protein>
    <recommendedName>
        <fullName evidence="3">Esterase YqiA</fullName>
    </recommendedName>
</protein>
<sequence length="191" mass="21713">MSPTLIYLHGFNSTPNSVKARQMTDYLAQELPDIQVCVPKLPNTPAASWQAIQETLAALGERKIGLVGSSMGGFWATKVAEVYGHKAVVINPAVHPHYLLQQLLGPQRNPYTGEEYLLEPHHVEELRALDLPVLQYPERIWLLQQQGDEVLDYRNALQFYHFARTTVELGGNHAFTEFERYCAQIVRFLQL</sequence>
<dbReference type="Gene3D" id="3.40.50.1820">
    <property type="entry name" value="alpha/beta hydrolase"/>
    <property type="match status" value="1"/>
</dbReference>
<dbReference type="AlphaFoldDB" id="A0A841G5X6"/>